<evidence type="ECO:0000313" key="12">
    <source>
        <dbReference type="EMBL" id="KIZ00022.1"/>
    </source>
</evidence>
<protein>
    <recommendedName>
        <fullName evidence="3">protein-serine/threonine phosphatase</fullName>
        <ecNumber evidence="3">3.1.3.16</ecNumber>
    </recommendedName>
</protein>
<feature type="compositionally biased region" description="Low complexity" evidence="10">
    <location>
        <begin position="100"/>
        <end position="113"/>
    </location>
</feature>
<dbReference type="InterPro" id="IPR015655">
    <property type="entry name" value="PP2C"/>
</dbReference>
<evidence type="ECO:0000256" key="10">
    <source>
        <dbReference type="SAM" id="MobiDB-lite"/>
    </source>
</evidence>
<evidence type="ECO:0000256" key="8">
    <source>
        <dbReference type="ARBA" id="ARBA00023211"/>
    </source>
</evidence>
<feature type="compositionally biased region" description="Low complexity" evidence="10">
    <location>
        <begin position="752"/>
        <end position="767"/>
    </location>
</feature>
<dbReference type="GO" id="GO:0046872">
    <property type="term" value="F:metal ion binding"/>
    <property type="evidence" value="ECO:0007669"/>
    <property type="project" value="UniProtKB-KW"/>
</dbReference>
<comment type="similarity">
    <text evidence="9">Belongs to the PP2C family.</text>
</comment>
<evidence type="ECO:0000256" key="2">
    <source>
        <dbReference type="ARBA" id="ARBA00001946"/>
    </source>
</evidence>
<keyword evidence="5 9" id="KW-0378">Hydrolase</keyword>
<gene>
    <name evidence="12" type="ORF">MNEG_7942</name>
</gene>
<comment type="cofactor">
    <cofactor evidence="2">
        <name>Mg(2+)</name>
        <dbReference type="ChEBI" id="CHEBI:18420"/>
    </cofactor>
</comment>
<dbReference type="Proteomes" id="UP000054498">
    <property type="component" value="Unassembled WGS sequence"/>
</dbReference>
<dbReference type="PROSITE" id="PS01032">
    <property type="entry name" value="PPM_1"/>
    <property type="match status" value="1"/>
</dbReference>
<dbReference type="InterPro" id="IPR001932">
    <property type="entry name" value="PPM-type_phosphatase-like_dom"/>
</dbReference>
<dbReference type="AlphaFoldDB" id="A0A0D2MH60"/>
<dbReference type="OrthoDB" id="10264738at2759"/>
<dbReference type="Pfam" id="PF00481">
    <property type="entry name" value="PP2C"/>
    <property type="match status" value="1"/>
</dbReference>
<comment type="cofactor">
    <cofactor evidence="1">
        <name>Mn(2+)</name>
        <dbReference type="ChEBI" id="CHEBI:29035"/>
    </cofactor>
</comment>
<feature type="region of interest" description="Disordered" evidence="10">
    <location>
        <begin position="668"/>
        <end position="692"/>
    </location>
</feature>
<feature type="compositionally biased region" description="Acidic residues" evidence="10">
    <location>
        <begin position="452"/>
        <end position="462"/>
    </location>
</feature>
<feature type="region of interest" description="Disordered" evidence="10">
    <location>
        <begin position="1"/>
        <end position="75"/>
    </location>
</feature>
<dbReference type="InterPro" id="IPR036457">
    <property type="entry name" value="PPM-type-like_dom_sf"/>
</dbReference>
<keyword evidence="13" id="KW-1185">Reference proteome</keyword>
<proteinExistence type="inferred from homology"/>
<evidence type="ECO:0000256" key="3">
    <source>
        <dbReference type="ARBA" id="ARBA00013081"/>
    </source>
</evidence>
<dbReference type="RefSeq" id="XP_013899041.1">
    <property type="nucleotide sequence ID" value="XM_014043587.1"/>
</dbReference>
<evidence type="ECO:0000256" key="5">
    <source>
        <dbReference type="ARBA" id="ARBA00022801"/>
    </source>
</evidence>
<dbReference type="SMART" id="SM00332">
    <property type="entry name" value="PP2Cc"/>
    <property type="match status" value="1"/>
</dbReference>
<feature type="region of interest" description="Disordered" evidence="10">
    <location>
        <begin position="401"/>
        <end position="465"/>
    </location>
</feature>
<dbReference type="SMART" id="SM00331">
    <property type="entry name" value="PP2C_SIG"/>
    <property type="match status" value="1"/>
</dbReference>
<dbReference type="GeneID" id="25740818"/>
<dbReference type="GO" id="GO:0004722">
    <property type="term" value="F:protein serine/threonine phosphatase activity"/>
    <property type="evidence" value="ECO:0007669"/>
    <property type="project" value="UniProtKB-EC"/>
</dbReference>
<dbReference type="EMBL" id="KK101676">
    <property type="protein sequence ID" value="KIZ00022.1"/>
    <property type="molecule type" value="Genomic_DNA"/>
</dbReference>
<feature type="compositionally biased region" description="Low complexity" evidence="10">
    <location>
        <begin position="18"/>
        <end position="32"/>
    </location>
</feature>
<name>A0A0D2MH60_9CHLO</name>
<accession>A0A0D2MH60</accession>
<feature type="domain" description="PPM-type phosphatase" evidence="11">
    <location>
        <begin position="266"/>
        <end position="664"/>
    </location>
</feature>
<reference evidence="12 13" key="1">
    <citation type="journal article" date="2013" name="BMC Genomics">
        <title>Reconstruction of the lipid metabolism for the microalga Monoraphidium neglectum from its genome sequence reveals characteristics suitable for biofuel production.</title>
        <authorList>
            <person name="Bogen C."/>
            <person name="Al-Dilaimi A."/>
            <person name="Albersmeier A."/>
            <person name="Wichmann J."/>
            <person name="Grundmann M."/>
            <person name="Rupp O."/>
            <person name="Lauersen K.J."/>
            <person name="Blifernez-Klassen O."/>
            <person name="Kalinowski J."/>
            <person name="Goesmann A."/>
            <person name="Mussgnug J.H."/>
            <person name="Kruse O."/>
        </authorList>
    </citation>
    <scope>NUCLEOTIDE SEQUENCE [LARGE SCALE GENOMIC DNA]</scope>
    <source>
        <strain evidence="12 13">SAG 48.87</strain>
    </source>
</reference>
<feature type="region of interest" description="Disordered" evidence="10">
    <location>
        <begin position="752"/>
        <end position="818"/>
    </location>
</feature>
<sequence length="852" mass="84856">MGVGMVGASMGSGGPGARRGSASQSGSLHSSGTPRTPMSAEYAQALQRNSQRLLDAVASSASSGVGGSAENPVPLPEQETLMLPLAALPEATPGERVKAAARAAAQAGELPPEAGEEGPREARRRNASAAAAKAEAEAAAADGAGPAAEGGASAAAALACAASGALGGDDAAPGGAALGEDACTCPPYAVKATCGKRPIMEDTYALCPNICELPMRPMTRDGAPDKLPQRIAVKLAANGAPACPEGAQAAAAADGAAAHVAPHDLLAALASSGGTFSSPVEAAAAPLEKLHFFGVYDGHGGIQASQHCAARLHHHLSACLRDMATDVLGHAPADGADAGGRPEARDAVAWRGAVVPEVQFVPVCRPDGSSPLLGGADDCLIAAAAAAAAAAEARVGKLVPVSSAPEVSPEDEAALRALSRESSAADRDADGEADGEGGAEGGAAGADASGGGDEDVSADGSEEGGSTSMCVLLEEALREAFLKTDAEFAADGTAGLVGSTAVCALVGTHRVWIANCGDSRAVLCRGGQAVQVTDDHKPEREDEAERVEKAGGQVLYWNGHRVMGVLAMSRAIGDHCLRPYVIPEPEITVFKRHSKDEILLLASDGLWDVMPNQEAADLAMRCIRRARDKGASPKAAARVAATILTKAAVDRGSRDNITVMVIDLSRSAGGARGGGDDEDDEAPRRPAGGRLAAAAAAAEAAITGGRRPTPQRIVGEASVAAPPVAHQEQRHQQQPGLVQEVSLIAPAAKAASRAPVDPAGPSAATERSGGGVGGAGTAHAPVATQPPELQQPCGGDAGPFAAAAAGATPSCRATSPDRDAAEALGLTVDRQASSSPFGACNLEPFDNSGAAT</sequence>
<evidence type="ECO:0000256" key="6">
    <source>
        <dbReference type="ARBA" id="ARBA00022842"/>
    </source>
</evidence>
<keyword evidence="8" id="KW-0464">Manganese</keyword>
<dbReference type="InterPro" id="IPR000222">
    <property type="entry name" value="PP2C_BS"/>
</dbReference>
<evidence type="ECO:0000256" key="7">
    <source>
        <dbReference type="ARBA" id="ARBA00022912"/>
    </source>
</evidence>
<dbReference type="CDD" id="cd00143">
    <property type="entry name" value="PP2Cc"/>
    <property type="match status" value="1"/>
</dbReference>
<feature type="compositionally biased region" description="Gly residues" evidence="10">
    <location>
        <begin position="438"/>
        <end position="451"/>
    </location>
</feature>
<evidence type="ECO:0000256" key="4">
    <source>
        <dbReference type="ARBA" id="ARBA00022723"/>
    </source>
</evidence>
<organism evidence="12 13">
    <name type="scientific">Monoraphidium neglectum</name>
    <dbReference type="NCBI Taxonomy" id="145388"/>
    <lineage>
        <taxon>Eukaryota</taxon>
        <taxon>Viridiplantae</taxon>
        <taxon>Chlorophyta</taxon>
        <taxon>core chlorophytes</taxon>
        <taxon>Chlorophyceae</taxon>
        <taxon>CS clade</taxon>
        <taxon>Sphaeropleales</taxon>
        <taxon>Selenastraceae</taxon>
        <taxon>Monoraphidium</taxon>
    </lineage>
</organism>
<dbReference type="EC" id="3.1.3.16" evidence="3"/>
<evidence type="ECO:0000313" key="13">
    <source>
        <dbReference type="Proteomes" id="UP000054498"/>
    </source>
</evidence>
<feature type="non-terminal residue" evidence="12">
    <location>
        <position position="852"/>
    </location>
</feature>
<dbReference type="Gene3D" id="3.60.40.10">
    <property type="entry name" value="PPM-type phosphatase domain"/>
    <property type="match status" value="1"/>
</dbReference>
<dbReference type="PROSITE" id="PS51746">
    <property type="entry name" value="PPM_2"/>
    <property type="match status" value="1"/>
</dbReference>
<evidence type="ECO:0000256" key="1">
    <source>
        <dbReference type="ARBA" id="ARBA00001936"/>
    </source>
</evidence>
<keyword evidence="7 9" id="KW-0904">Protein phosphatase</keyword>
<evidence type="ECO:0000259" key="11">
    <source>
        <dbReference type="PROSITE" id="PS51746"/>
    </source>
</evidence>
<keyword evidence="4" id="KW-0479">Metal-binding</keyword>
<dbReference type="KEGG" id="mng:MNEG_7942"/>
<feature type="compositionally biased region" description="Low complexity" evidence="10">
    <location>
        <begin position="798"/>
        <end position="807"/>
    </location>
</feature>
<feature type="compositionally biased region" description="Gly residues" evidence="10">
    <location>
        <begin position="1"/>
        <end position="17"/>
    </location>
</feature>
<evidence type="ECO:0000256" key="9">
    <source>
        <dbReference type="RuleBase" id="RU003465"/>
    </source>
</evidence>
<feature type="region of interest" description="Disordered" evidence="10">
    <location>
        <begin position="94"/>
        <end position="133"/>
    </location>
</feature>
<feature type="region of interest" description="Disordered" evidence="10">
    <location>
        <begin position="832"/>
        <end position="852"/>
    </location>
</feature>
<dbReference type="SUPFAM" id="SSF81606">
    <property type="entry name" value="PP2C-like"/>
    <property type="match status" value="1"/>
</dbReference>
<keyword evidence="6" id="KW-0460">Magnesium</keyword>
<dbReference type="PANTHER" id="PTHR47992">
    <property type="entry name" value="PROTEIN PHOSPHATASE"/>
    <property type="match status" value="1"/>
</dbReference>